<keyword evidence="4" id="KW-0676">Redox-active center</keyword>
<dbReference type="Pfam" id="PF14289">
    <property type="entry name" value="DUF4369"/>
    <property type="match status" value="1"/>
</dbReference>
<evidence type="ECO:0000256" key="5">
    <source>
        <dbReference type="SAM" id="SignalP"/>
    </source>
</evidence>
<feature type="domain" description="Thioredoxin" evidence="6">
    <location>
        <begin position="227"/>
        <end position="367"/>
    </location>
</feature>
<dbReference type="PROSITE" id="PS51352">
    <property type="entry name" value="THIOREDOXIN_2"/>
    <property type="match status" value="1"/>
</dbReference>
<keyword evidence="8" id="KW-1185">Reference proteome</keyword>
<accession>A0A5J4G337</accession>
<keyword evidence="2" id="KW-0201">Cytochrome c-type biogenesis</keyword>
<dbReference type="Gene3D" id="3.40.30.10">
    <property type="entry name" value="Glutaredoxin"/>
    <property type="match status" value="1"/>
</dbReference>
<dbReference type="Pfam" id="PF00578">
    <property type="entry name" value="AhpC-TSA"/>
    <property type="match status" value="1"/>
</dbReference>
<dbReference type="GO" id="GO:0017004">
    <property type="term" value="P:cytochrome complex assembly"/>
    <property type="evidence" value="ECO:0007669"/>
    <property type="project" value="UniProtKB-KW"/>
</dbReference>
<evidence type="ECO:0000259" key="6">
    <source>
        <dbReference type="PROSITE" id="PS51352"/>
    </source>
</evidence>
<dbReference type="Proteomes" id="UP000326994">
    <property type="component" value="Unassembled WGS sequence"/>
</dbReference>
<evidence type="ECO:0000313" key="8">
    <source>
        <dbReference type="Proteomes" id="UP000326994"/>
    </source>
</evidence>
<dbReference type="InterPro" id="IPR025380">
    <property type="entry name" value="DUF4369"/>
</dbReference>
<evidence type="ECO:0000256" key="1">
    <source>
        <dbReference type="ARBA" id="ARBA00004196"/>
    </source>
</evidence>
<keyword evidence="3" id="KW-1015">Disulfide bond</keyword>
<comment type="caution">
    <text evidence="7">The sequence shown here is derived from an EMBL/GenBank/DDBJ whole genome shotgun (WGS) entry which is preliminary data.</text>
</comment>
<name>A0A5J4G337_9FLAO</name>
<protein>
    <submittedName>
        <fullName evidence="7">Thiol:disulfide interchange protein</fullName>
    </submittedName>
</protein>
<reference evidence="7 8" key="1">
    <citation type="submission" date="2019-08" db="EMBL/GenBank/DDBJ databases">
        <title>Ulvibacter marinistellae sp. nov., isolated from a starfish, Patiria pectinifera.</title>
        <authorList>
            <person name="Kawano K."/>
            <person name="Ushijima N."/>
            <person name="Kihara M."/>
            <person name="Itoh H."/>
        </authorList>
    </citation>
    <scope>NUCLEOTIDE SEQUENCE [LARGE SCALE GENOMIC DNA]</scope>
    <source>
        <strain evidence="7 8">KK4</strain>
    </source>
</reference>
<dbReference type="GO" id="GO:0016491">
    <property type="term" value="F:oxidoreductase activity"/>
    <property type="evidence" value="ECO:0007669"/>
    <property type="project" value="InterPro"/>
</dbReference>
<organism evidence="7 8">
    <name type="scientific">Patiriisocius marinistellae</name>
    <dbReference type="NCBI Taxonomy" id="2494560"/>
    <lineage>
        <taxon>Bacteria</taxon>
        <taxon>Pseudomonadati</taxon>
        <taxon>Bacteroidota</taxon>
        <taxon>Flavobacteriia</taxon>
        <taxon>Flavobacteriales</taxon>
        <taxon>Flavobacteriaceae</taxon>
        <taxon>Patiriisocius</taxon>
    </lineage>
</organism>
<evidence type="ECO:0000256" key="4">
    <source>
        <dbReference type="ARBA" id="ARBA00023284"/>
    </source>
</evidence>
<dbReference type="RefSeq" id="WP_151895141.1">
    <property type="nucleotide sequence ID" value="NZ_BKCF01000006.1"/>
</dbReference>
<dbReference type="InterPro" id="IPR050553">
    <property type="entry name" value="Thioredoxin_ResA/DsbE_sf"/>
</dbReference>
<evidence type="ECO:0000256" key="2">
    <source>
        <dbReference type="ARBA" id="ARBA00022748"/>
    </source>
</evidence>
<feature type="signal peptide" evidence="5">
    <location>
        <begin position="1"/>
        <end position="17"/>
    </location>
</feature>
<dbReference type="CDD" id="cd02966">
    <property type="entry name" value="TlpA_like_family"/>
    <property type="match status" value="1"/>
</dbReference>
<dbReference type="InterPro" id="IPR000866">
    <property type="entry name" value="AhpC/TSA"/>
</dbReference>
<dbReference type="GO" id="GO:0016209">
    <property type="term" value="F:antioxidant activity"/>
    <property type="evidence" value="ECO:0007669"/>
    <property type="project" value="InterPro"/>
</dbReference>
<gene>
    <name evidence="7" type="ORF">ULMS_27340</name>
</gene>
<dbReference type="PROSITE" id="PS51257">
    <property type="entry name" value="PROKAR_LIPOPROTEIN"/>
    <property type="match status" value="1"/>
</dbReference>
<evidence type="ECO:0000313" key="7">
    <source>
        <dbReference type="EMBL" id="GEQ87226.1"/>
    </source>
</evidence>
<evidence type="ECO:0000256" key="3">
    <source>
        <dbReference type="ARBA" id="ARBA00023157"/>
    </source>
</evidence>
<sequence>MKFLLFIISAITLISCAGNSDTYSLQGTASGFVDETPVMVYTIKDNQTTILDTLTIKNGKFSGDFIKSETPSVHYLMINNSSILYFPETEDLTATIYKDSIQASFVSGNSQNAAYLDFRNQKISFAKRAQKIQTDYKNARTANDNAEIARLQRESLGLRDEQNELDVNFAKKNPNSIFALMLVSEMLNKKTINAVEAAELVNNFSPKIAATDMAKEIKAVAANIKNSDIGGEAPAFSAKTPDGKELALKDAMGKYTIIDFWASWCRPCRAENPNVVNVYNQYHDKGLNIISVSLDKAGQEDRWKKAISDDKMDWYHVSNLMAWQDPIAKDYSVRSIPATFLLDENGTIIAKNLRGPALGRKIASLLD</sequence>
<dbReference type="InterPro" id="IPR036249">
    <property type="entry name" value="Thioredoxin-like_sf"/>
</dbReference>
<dbReference type="EMBL" id="BKCF01000006">
    <property type="protein sequence ID" value="GEQ87226.1"/>
    <property type="molecule type" value="Genomic_DNA"/>
</dbReference>
<dbReference type="PANTHER" id="PTHR42852">
    <property type="entry name" value="THIOL:DISULFIDE INTERCHANGE PROTEIN DSBE"/>
    <property type="match status" value="1"/>
</dbReference>
<dbReference type="GO" id="GO:0030313">
    <property type="term" value="C:cell envelope"/>
    <property type="evidence" value="ECO:0007669"/>
    <property type="project" value="UniProtKB-SubCell"/>
</dbReference>
<dbReference type="AlphaFoldDB" id="A0A5J4G337"/>
<keyword evidence="5" id="KW-0732">Signal</keyword>
<feature type="chain" id="PRO_5023866613" evidence="5">
    <location>
        <begin position="18"/>
        <end position="367"/>
    </location>
</feature>
<dbReference type="SUPFAM" id="SSF52833">
    <property type="entry name" value="Thioredoxin-like"/>
    <property type="match status" value="1"/>
</dbReference>
<dbReference type="OrthoDB" id="1069091at2"/>
<dbReference type="InterPro" id="IPR013766">
    <property type="entry name" value="Thioredoxin_domain"/>
</dbReference>
<proteinExistence type="predicted"/>
<comment type="subcellular location">
    <subcellularLocation>
        <location evidence="1">Cell envelope</location>
    </subcellularLocation>
</comment>
<dbReference type="PANTHER" id="PTHR42852:SF6">
    <property type="entry name" value="THIOL:DISULFIDE INTERCHANGE PROTEIN DSBE"/>
    <property type="match status" value="1"/>
</dbReference>